<evidence type="ECO:0000313" key="3">
    <source>
        <dbReference type="Proteomes" id="UP001301958"/>
    </source>
</evidence>
<evidence type="ECO:0000313" key="2">
    <source>
        <dbReference type="EMBL" id="KAK4230048.1"/>
    </source>
</evidence>
<keyword evidence="1" id="KW-1133">Transmembrane helix</keyword>
<proteinExistence type="predicted"/>
<reference evidence="2" key="2">
    <citation type="submission" date="2023-05" db="EMBL/GenBank/DDBJ databases">
        <authorList>
            <consortium name="Lawrence Berkeley National Laboratory"/>
            <person name="Steindorff A."/>
            <person name="Hensen N."/>
            <person name="Bonometti L."/>
            <person name="Westerberg I."/>
            <person name="Brannstrom I.O."/>
            <person name="Guillou S."/>
            <person name="Cros-Aarteil S."/>
            <person name="Calhoun S."/>
            <person name="Haridas S."/>
            <person name="Kuo A."/>
            <person name="Mondo S."/>
            <person name="Pangilinan J."/>
            <person name="Riley R."/>
            <person name="Labutti K."/>
            <person name="Andreopoulos B."/>
            <person name="Lipzen A."/>
            <person name="Chen C."/>
            <person name="Yanf M."/>
            <person name="Daum C."/>
            <person name="Ng V."/>
            <person name="Clum A."/>
            <person name="Ohm R."/>
            <person name="Martin F."/>
            <person name="Silar P."/>
            <person name="Natvig D."/>
            <person name="Lalanne C."/>
            <person name="Gautier V."/>
            <person name="Ament-Velasquez S.L."/>
            <person name="Kruys A."/>
            <person name="Hutchinson M.I."/>
            <person name="Powell A.J."/>
            <person name="Barry K."/>
            <person name="Miller A.N."/>
            <person name="Grigoriev I.V."/>
            <person name="Debuchy R."/>
            <person name="Gladieux P."/>
            <person name="Thoren M.H."/>
            <person name="Johannesson H."/>
        </authorList>
    </citation>
    <scope>NUCLEOTIDE SEQUENCE</scope>
    <source>
        <strain evidence="2">CBS 990.96</strain>
    </source>
</reference>
<accession>A0AAN7BW23</accession>
<name>A0AAN7BW23_9PEZI</name>
<comment type="caution">
    <text evidence="2">The sequence shown here is derived from an EMBL/GenBank/DDBJ whole genome shotgun (WGS) entry which is preliminary data.</text>
</comment>
<gene>
    <name evidence="2" type="ORF">QBC38DRAFT_62645</name>
</gene>
<reference evidence="2" key="1">
    <citation type="journal article" date="2023" name="Mol. Phylogenet. Evol.">
        <title>Genome-scale phylogeny and comparative genomics of the fungal order Sordariales.</title>
        <authorList>
            <person name="Hensen N."/>
            <person name="Bonometti L."/>
            <person name="Westerberg I."/>
            <person name="Brannstrom I.O."/>
            <person name="Guillou S."/>
            <person name="Cros-Aarteil S."/>
            <person name="Calhoun S."/>
            <person name="Haridas S."/>
            <person name="Kuo A."/>
            <person name="Mondo S."/>
            <person name="Pangilinan J."/>
            <person name="Riley R."/>
            <person name="LaButti K."/>
            <person name="Andreopoulos B."/>
            <person name="Lipzen A."/>
            <person name="Chen C."/>
            <person name="Yan M."/>
            <person name="Daum C."/>
            <person name="Ng V."/>
            <person name="Clum A."/>
            <person name="Steindorff A."/>
            <person name="Ohm R.A."/>
            <person name="Martin F."/>
            <person name="Silar P."/>
            <person name="Natvig D.O."/>
            <person name="Lalanne C."/>
            <person name="Gautier V."/>
            <person name="Ament-Velasquez S.L."/>
            <person name="Kruys A."/>
            <person name="Hutchinson M.I."/>
            <person name="Powell A.J."/>
            <person name="Barry K."/>
            <person name="Miller A.N."/>
            <person name="Grigoriev I.V."/>
            <person name="Debuchy R."/>
            <person name="Gladieux P."/>
            <person name="Hiltunen Thoren M."/>
            <person name="Johannesson H."/>
        </authorList>
    </citation>
    <scope>NUCLEOTIDE SEQUENCE</scope>
    <source>
        <strain evidence="2">CBS 990.96</strain>
    </source>
</reference>
<protein>
    <submittedName>
        <fullName evidence="2">Uncharacterized protein</fullName>
    </submittedName>
</protein>
<sequence length="185" mass="20128">MMCAPCRVVVASSGTVYSVDFRGNILPATTVTLCIAIIAVSSRHQAGASHHENTKKSFHSRSVLFRLRLLAFPPASVSSVSRSRAEQFSSLDPGLMLHEVAQALWSLVSLKPPLRSDTCQIRTRGIILVFLYDTTTGGLLPFLVYLPSYRPPAGVMLFPLSALGFVECGHAIYVLVHLIGYRPDG</sequence>
<dbReference type="EMBL" id="MU865302">
    <property type="protein sequence ID" value="KAK4230048.1"/>
    <property type="molecule type" value="Genomic_DNA"/>
</dbReference>
<feature type="transmembrane region" description="Helical" evidence="1">
    <location>
        <begin position="158"/>
        <end position="181"/>
    </location>
</feature>
<keyword evidence="1" id="KW-0472">Membrane</keyword>
<evidence type="ECO:0000256" key="1">
    <source>
        <dbReference type="SAM" id="Phobius"/>
    </source>
</evidence>
<feature type="transmembrane region" description="Helical" evidence="1">
    <location>
        <begin position="125"/>
        <end position="146"/>
    </location>
</feature>
<dbReference type="AlphaFoldDB" id="A0AAN7BW23"/>
<keyword evidence="1" id="KW-0812">Transmembrane</keyword>
<organism evidence="2 3">
    <name type="scientific">Podospora fimiseda</name>
    <dbReference type="NCBI Taxonomy" id="252190"/>
    <lineage>
        <taxon>Eukaryota</taxon>
        <taxon>Fungi</taxon>
        <taxon>Dikarya</taxon>
        <taxon>Ascomycota</taxon>
        <taxon>Pezizomycotina</taxon>
        <taxon>Sordariomycetes</taxon>
        <taxon>Sordariomycetidae</taxon>
        <taxon>Sordariales</taxon>
        <taxon>Podosporaceae</taxon>
        <taxon>Podospora</taxon>
    </lineage>
</organism>
<dbReference type="Proteomes" id="UP001301958">
    <property type="component" value="Unassembled WGS sequence"/>
</dbReference>
<keyword evidence="3" id="KW-1185">Reference proteome</keyword>